<dbReference type="SUPFAM" id="SSF48403">
    <property type="entry name" value="Ankyrin repeat"/>
    <property type="match status" value="1"/>
</dbReference>
<dbReference type="AlphaFoldDB" id="A0A1V6PTX0"/>
<organism evidence="1 2">
    <name type="scientific">Penicillium antarcticum</name>
    <dbReference type="NCBI Taxonomy" id="416450"/>
    <lineage>
        <taxon>Eukaryota</taxon>
        <taxon>Fungi</taxon>
        <taxon>Dikarya</taxon>
        <taxon>Ascomycota</taxon>
        <taxon>Pezizomycotina</taxon>
        <taxon>Eurotiomycetes</taxon>
        <taxon>Eurotiomycetidae</taxon>
        <taxon>Eurotiales</taxon>
        <taxon>Aspergillaceae</taxon>
        <taxon>Penicillium</taxon>
    </lineage>
</organism>
<comment type="caution">
    <text evidence="1">The sequence shown here is derived from an EMBL/GenBank/DDBJ whole genome shotgun (WGS) entry which is preliminary data.</text>
</comment>
<evidence type="ECO:0000313" key="2">
    <source>
        <dbReference type="Proteomes" id="UP000191672"/>
    </source>
</evidence>
<dbReference type="EMBL" id="MDYN01000036">
    <property type="protein sequence ID" value="OQD80381.1"/>
    <property type="molecule type" value="Genomic_DNA"/>
</dbReference>
<reference evidence="2" key="1">
    <citation type="journal article" date="2017" name="Nat. Microbiol.">
        <title>Global analysis of biosynthetic gene clusters reveals vast potential of secondary metabolite production in Penicillium species.</title>
        <authorList>
            <person name="Nielsen J.C."/>
            <person name="Grijseels S."/>
            <person name="Prigent S."/>
            <person name="Ji B."/>
            <person name="Dainat J."/>
            <person name="Nielsen K.F."/>
            <person name="Frisvad J.C."/>
            <person name="Workman M."/>
            <person name="Nielsen J."/>
        </authorList>
    </citation>
    <scope>NUCLEOTIDE SEQUENCE [LARGE SCALE GENOMIC DNA]</scope>
    <source>
        <strain evidence="2">IBT 31811</strain>
    </source>
</reference>
<evidence type="ECO:0000313" key="1">
    <source>
        <dbReference type="EMBL" id="OQD80381.1"/>
    </source>
</evidence>
<proteinExistence type="predicted"/>
<accession>A0A1V6PTX0</accession>
<dbReference type="Proteomes" id="UP000191672">
    <property type="component" value="Unassembled WGS sequence"/>
</dbReference>
<protein>
    <submittedName>
        <fullName evidence="1">Uncharacterized protein</fullName>
    </submittedName>
</protein>
<keyword evidence="2" id="KW-1185">Reference proteome</keyword>
<sequence>MELAQAGAYIDPVDNAGSNTLHHAMLFGNLVAAKQLIKTLAVHSPDNLPTELIIT</sequence>
<gene>
    <name evidence="1" type="ORF">PENANT_c036G04158</name>
</gene>
<dbReference type="InterPro" id="IPR036770">
    <property type="entry name" value="Ankyrin_rpt-contain_sf"/>
</dbReference>
<name>A0A1V6PTX0_9EURO</name>